<dbReference type="PANTHER" id="PTHR42865:SF7">
    <property type="entry name" value="PROTON_GLUTAMATE-ASPARTATE SYMPORTER"/>
    <property type="match status" value="1"/>
</dbReference>
<dbReference type="InterPro" id="IPR001991">
    <property type="entry name" value="Na-dicarboxylate_symporter"/>
</dbReference>
<keyword evidence="9" id="KW-1185">Reference proteome</keyword>
<dbReference type="SUPFAM" id="SSF118215">
    <property type="entry name" value="Proton glutamate symport protein"/>
    <property type="match status" value="1"/>
</dbReference>
<dbReference type="GO" id="GO:0006835">
    <property type="term" value="P:dicarboxylic acid transport"/>
    <property type="evidence" value="ECO:0007669"/>
    <property type="project" value="TreeGrafter"/>
</dbReference>
<feature type="transmembrane region" description="Helical" evidence="7">
    <location>
        <begin position="128"/>
        <end position="146"/>
    </location>
</feature>
<evidence type="ECO:0000256" key="3">
    <source>
        <dbReference type="ARBA" id="ARBA00022475"/>
    </source>
</evidence>
<evidence type="ECO:0000256" key="6">
    <source>
        <dbReference type="ARBA" id="ARBA00023136"/>
    </source>
</evidence>
<feature type="transmembrane region" description="Helical" evidence="7">
    <location>
        <begin position="63"/>
        <end position="86"/>
    </location>
</feature>
<dbReference type="PRINTS" id="PR00173">
    <property type="entry name" value="EDTRNSPORT"/>
</dbReference>
<dbReference type="Gene3D" id="1.10.3860.10">
    <property type="entry name" value="Sodium:dicarboxylate symporter"/>
    <property type="match status" value="1"/>
</dbReference>
<keyword evidence="5 7" id="KW-1133">Transmembrane helix</keyword>
<feature type="transmembrane region" description="Helical" evidence="7">
    <location>
        <begin position="203"/>
        <end position="223"/>
    </location>
</feature>
<evidence type="ECO:0000313" key="9">
    <source>
        <dbReference type="Proteomes" id="UP000315971"/>
    </source>
</evidence>
<evidence type="ECO:0000256" key="4">
    <source>
        <dbReference type="ARBA" id="ARBA00022692"/>
    </source>
</evidence>
<gene>
    <name evidence="8" type="ORF">SAMN06265350_103117</name>
</gene>
<dbReference type="Pfam" id="PF00375">
    <property type="entry name" value="SDF"/>
    <property type="match status" value="1"/>
</dbReference>
<feature type="transmembrane region" description="Helical" evidence="7">
    <location>
        <begin position="166"/>
        <end position="191"/>
    </location>
</feature>
<keyword evidence="4 7" id="KW-0812">Transmembrane</keyword>
<evidence type="ECO:0000256" key="7">
    <source>
        <dbReference type="SAM" id="Phobius"/>
    </source>
</evidence>
<proteinExistence type="predicted"/>
<evidence type="ECO:0000256" key="5">
    <source>
        <dbReference type="ARBA" id="ARBA00022989"/>
    </source>
</evidence>
<dbReference type="GO" id="GO:0015293">
    <property type="term" value="F:symporter activity"/>
    <property type="evidence" value="ECO:0007669"/>
    <property type="project" value="UniProtKB-KW"/>
</dbReference>
<evidence type="ECO:0000256" key="2">
    <source>
        <dbReference type="ARBA" id="ARBA00022448"/>
    </source>
</evidence>
<organism evidence="8 9">
    <name type="scientific">Solitalea koreensis</name>
    <dbReference type="NCBI Taxonomy" id="543615"/>
    <lineage>
        <taxon>Bacteria</taxon>
        <taxon>Pseudomonadati</taxon>
        <taxon>Bacteroidota</taxon>
        <taxon>Sphingobacteriia</taxon>
        <taxon>Sphingobacteriales</taxon>
        <taxon>Sphingobacteriaceae</taxon>
        <taxon>Solitalea</taxon>
    </lineage>
</organism>
<evidence type="ECO:0000256" key="1">
    <source>
        <dbReference type="ARBA" id="ARBA00004651"/>
    </source>
</evidence>
<dbReference type="InterPro" id="IPR036458">
    <property type="entry name" value="Na:dicarbo_symporter_sf"/>
</dbReference>
<dbReference type="EMBL" id="FXSZ01000003">
    <property type="protein sequence ID" value="SMO53316.1"/>
    <property type="molecule type" value="Genomic_DNA"/>
</dbReference>
<accession>A0A521C1G2</accession>
<feature type="transmembrane region" description="Helical" evidence="7">
    <location>
        <begin position="31"/>
        <end position="51"/>
    </location>
</feature>
<sequence>MIGILTGSIIGLVLGKKVEIIKPLGDIFLNLLFTSVIPLIFFAIASSIANIEQMGKFGKVMGSMLLVFAFTTLLSAFLMILGVKLFPIVDNLNLTMAENPSGKIPTFGEQATQLLTTTDFYELLSRKSMLALIIFSILVGTATLKAGKAGEKFKDFINAGNEVFKWVISLIMKAAPIGLGTYFAYLIGVFGPELFGSYAHSLALYYCFCLIYFFVMFSFYAWIAGGNRAVKSYWSNNVLPSLTALGTCSSVATIPANMEAAENMGVSKSISDVTIPLGATLHKDGSSIGSVIKIGLVFAIFGKNLSGIDVVFTTLGVAVLTSIVEGGIPNGGYIGELFIVTAFRLPIEALSVLMVMATLIDPMATLLNATGDTVAAMMISRITEGKNWVNHKLTVDA</sequence>
<reference evidence="8 9" key="1">
    <citation type="submission" date="2017-05" db="EMBL/GenBank/DDBJ databases">
        <authorList>
            <person name="Varghese N."/>
            <person name="Submissions S."/>
        </authorList>
    </citation>
    <scope>NUCLEOTIDE SEQUENCE [LARGE SCALE GENOMIC DNA]</scope>
    <source>
        <strain evidence="8 9">DSM 21342</strain>
    </source>
</reference>
<protein>
    <submittedName>
        <fullName evidence="8">Na+/H+-dicarboxylate symporter</fullName>
    </submittedName>
</protein>
<keyword evidence="6 7" id="KW-0472">Membrane</keyword>
<dbReference type="AlphaFoldDB" id="A0A521C1G2"/>
<dbReference type="GO" id="GO:0005886">
    <property type="term" value="C:plasma membrane"/>
    <property type="evidence" value="ECO:0007669"/>
    <property type="project" value="UniProtKB-SubCell"/>
</dbReference>
<dbReference type="Proteomes" id="UP000315971">
    <property type="component" value="Unassembled WGS sequence"/>
</dbReference>
<keyword evidence="3" id="KW-1003">Cell membrane</keyword>
<dbReference type="PANTHER" id="PTHR42865">
    <property type="entry name" value="PROTON/GLUTAMATE-ASPARTATE SYMPORTER"/>
    <property type="match status" value="1"/>
</dbReference>
<name>A0A521C1G2_9SPHI</name>
<keyword evidence="2" id="KW-0813">Transport</keyword>
<evidence type="ECO:0000313" key="8">
    <source>
        <dbReference type="EMBL" id="SMO53316.1"/>
    </source>
</evidence>
<comment type="subcellular location">
    <subcellularLocation>
        <location evidence="1">Cell membrane</location>
        <topology evidence="1">Multi-pass membrane protein</topology>
    </subcellularLocation>
</comment>